<dbReference type="AlphaFoldDB" id="F0XI62"/>
<dbReference type="InParanoid" id="F0XI62"/>
<dbReference type="PANTHER" id="PTHR21354">
    <property type="entry name" value="ZINC FINGER PROTEIN 511"/>
    <property type="match status" value="1"/>
</dbReference>
<reference evidence="3 4" key="1">
    <citation type="journal article" date="2011" name="Proc. Natl. Acad. Sci. U.S.A.">
        <title>Genome and transcriptome analyses of the mountain pine beetle-fungal symbiont Grosmannia clavigera, a lodgepole pine pathogen.</title>
        <authorList>
            <person name="DiGuistini S."/>
            <person name="Wang Y."/>
            <person name="Liao N.Y."/>
            <person name="Taylor G."/>
            <person name="Tanguay P."/>
            <person name="Feau N."/>
            <person name="Henrissat B."/>
            <person name="Chan S.K."/>
            <person name="Hesse-Orce U."/>
            <person name="Alamouti S.M."/>
            <person name="Tsui C.K.M."/>
            <person name="Docking R.T."/>
            <person name="Levasseur A."/>
            <person name="Haridas S."/>
            <person name="Robertson G."/>
            <person name="Birol I."/>
            <person name="Holt R.A."/>
            <person name="Marra M.A."/>
            <person name="Hamelin R.C."/>
            <person name="Hirst M."/>
            <person name="Jones S.J.M."/>
            <person name="Bohlmann J."/>
            <person name="Breuil C."/>
        </authorList>
    </citation>
    <scope>NUCLEOTIDE SEQUENCE [LARGE SCALE GENOMIC DNA]</scope>
    <source>
        <strain evidence="4">kw1407 / UAMH 11150</strain>
    </source>
</reference>
<gene>
    <name evidence="3" type="ORF">CMQ_2768</name>
</gene>
<name>F0XI62_GROCL</name>
<feature type="region of interest" description="Disordered" evidence="1">
    <location>
        <begin position="1"/>
        <end position="70"/>
    </location>
</feature>
<sequence>MHKKAVTRATSGPGPLHPTFALPTTEIAGPLLWHMKRSRSPEEHLPSSSSPVSADEEQGQQPSTEADVELPSAKIATLDDGHADAAAEPAMICLLHRESVDFSSYGAYESHYNREHLNRCLECHRNFPSPFYLGLHTDEWHDPFVAVRRDKGEHTYACFVEGCERKCGSADKRRRHLIDKHHFPKNFFYAITQHGVDGRQSLLDDGRWRQQQQQHHHRRRENSESDSDRQSDVEMDDLTGALSAMTFAPRGVRFGRGGRVGFARRS</sequence>
<evidence type="ECO:0000313" key="4">
    <source>
        <dbReference type="Proteomes" id="UP000007796"/>
    </source>
</evidence>
<evidence type="ECO:0000256" key="1">
    <source>
        <dbReference type="SAM" id="MobiDB-lite"/>
    </source>
</evidence>
<dbReference type="HOGENOM" id="CLU_055660_1_0_1"/>
<evidence type="ECO:0000313" key="3">
    <source>
        <dbReference type="EMBL" id="EFX02839.1"/>
    </source>
</evidence>
<dbReference type="EMBL" id="GL629769">
    <property type="protein sequence ID" value="EFX02839.1"/>
    <property type="molecule type" value="Genomic_DNA"/>
</dbReference>
<protein>
    <submittedName>
        <fullName evidence="3">C2h2 type zinc finger domain containing protein</fullName>
    </submittedName>
</protein>
<dbReference type="OrthoDB" id="18440at2759"/>
<dbReference type="PANTHER" id="PTHR21354:SF0">
    <property type="entry name" value="ZINC FINGER PROTEIN 511"/>
    <property type="match status" value="1"/>
</dbReference>
<feature type="domain" description="C2H2-type" evidence="2">
    <location>
        <begin position="120"/>
        <end position="141"/>
    </location>
</feature>
<dbReference type="InterPro" id="IPR013087">
    <property type="entry name" value="Znf_C2H2_type"/>
</dbReference>
<dbReference type="RefSeq" id="XP_014172321.1">
    <property type="nucleotide sequence ID" value="XM_014316846.1"/>
</dbReference>
<dbReference type="GeneID" id="25975793"/>
<dbReference type="InterPro" id="IPR039258">
    <property type="entry name" value="ZNF511"/>
</dbReference>
<accession>F0XI62</accession>
<feature type="region of interest" description="Disordered" evidence="1">
    <location>
        <begin position="206"/>
        <end position="232"/>
    </location>
</feature>
<keyword evidence="4" id="KW-1185">Reference proteome</keyword>
<organism evidence="4">
    <name type="scientific">Grosmannia clavigera (strain kw1407 / UAMH 11150)</name>
    <name type="common">Blue stain fungus</name>
    <name type="synonym">Graphiocladiella clavigera</name>
    <dbReference type="NCBI Taxonomy" id="655863"/>
    <lineage>
        <taxon>Eukaryota</taxon>
        <taxon>Fungi</taxon>
        <taxon>Dikarya</taxon>
        <taxon>Ascomycota</taxon>
        <taxon>Pezizomycotina</taxon>
        <taxon>Sordariomycetes</taxon>
        <taxon>Sordariomycetidae</taxon>
        <taxon>Ophiostomatales</taxon>
        <taxon>Ophiostomataceae</taxon>
        <taxon>Leptographium</taxon>
    </lineage>
</organism>
<dbReference type="Proteomes" id="UP000007796">
    <property type="component" value="Unassembled WGS sequence"/>
</dbReference>
<evidence type="ECO:0000259" key="2">
    <source>
        <dbReference type="PROSITE" id="PS00028"/>
    </source>
</evidence>
<feature type="compositionally biased region" description="Basic and acidic residues" evidence="1">
    <location>
        <begin position="221"/>
        <end position="232"/>
    </location>
</feature>
<proteinExistence type="predicted"/>
<dbReference type="eggNOG" id="KOG4173">
    <property type="taxonomic scope" value="Eukaryota"/>
</dbReference>
<dbReference type="PROSITE" id="PS00028">
    <property type="entry name" value="ZINC_FINGER_C2H2_1"/>
    <property type="match status" value="1"/>
</dbReference>